<dbReference type="RefSeq" id="WP_168984006.1">
    <property type="nucleotide sequence ID" value="NZ_JABAGI010000003.1"/>
</dbReference>
<gene>
    <name evidence="1" type="ORF">HF844_03680</name>
</gene>
<accession>A0A7X9RMT0</accession>
<evidence type="ECO:0000313" key="2">
    <source>
        <dbReference type="Proteomes" id="UP000588369"/>
    </source>
</evidence>
<dbReference type="Proteomes" id="UP000588369">
    <property type="component" value="Unassembled WGS sequence"/>
</dbReference>
<proteinExistence type="predicted"/>
<dbReference type="EMBL" id="JABAGI010000003">
    <property type="protein sequence ID" value="NME61906.1"/>
    <property type="molecule type" value="Genomic_DNA"/>
</dbReference>
<protein>
    <submittedName>
        <fullName evidence="1">Uncharacterized protein</fullName>
    </submittedName>
</protein>
<evidence type="ECO:0000313" key="1">
    <source>
        <dbReference type="EMBL" id="NME61906.1"/>
    </source>
</evidence>
<sequence>MDDMEGGLMDPMLRAALTARLLADPTAHSLLDSWTAAHLEAPFGPAWDAAPPLADDWRTPPEYTPDDWRFGQADPARLGLKTLPDPDTLDRLFGREAPARRAALGAACAMACGNPYAWAAALAVVNPDRFDPKAHPPMRPDPLLGWGSALTLKPFAGGVGGLRLAYAVRDAALTGQWGVPSMPCATGGDTPIPDMVWDILDRFGYRPKFNPGPDF</sequence>
<name>A0A7X9RMT0_9BIFI</name>
<comment type="caution">
    <text evidence="1">The sequence shown here is derived from an EMBL/GenBank/DDBJ whole genome shotgun (WGS) entry which is preliminary data.</text>
</comment>
<dbReference type="AlphaFoldDB" id="A0A7X9RMT0"/>
<organism evidence="1 2">
    <name type="scientific">Bifidobacterium thermophilum</name>
    <dbReference type="NCBI Taxonomy" id="33905"/>
    <lineage>
        <taxon>Bacteria</taxon>
        <taxon>Bacillati</taxon>
        <taxon>Actinomycetota</taxon>
        <taxon>Actinomycetes</taxon>
        <taxon>Bifidobacteriales</taxon>
        <taxon>Bifidobacteriaceae</taxon>
        <taxon>Bifidobacterium</taxon>
    </lineage>
</organism>
<reference evidence="1 2" key="1">
    <citation type="submission" date="2020-04" db="EMBL/GenBank/DDBJ databases">
        <authorList>
            <person name="Hitch T.C.A."/>
            <person name="Wylensek D."/>
            <person name="Clavel T."/>
        </authorList>
    </citation>
    <scope>NUCLEOTIDE SEQUENCE [LARGE SCALE GENOMIC DNA]</scope>
    <source>
        <strain evidence="1 2">BSM-130-P53-3C</strain>
    </source>
</reference>